<evidence type="ECO:0000259" key="3">
    <source>
        <dbReference type="PROSITE" id="PS50883"/>
    </source>
</evidence>
<feature type="domain" description="GGDEF" evidence="4">
    <location>
        <begin position="303"/>
        <end position="437"/>
    </location>
</feature>
<dbReference type="InterPro" id="IPR000160">
    <property type="entry name" value="GGDEF_dom"/>
</dbReference>
<dbReference type="AlphaFoldDB" id="A0A919JM47"/>
<feature type="domain" description="EAL" evidence="3">
    <location>
        <begin position="446"/>
        <end position="704"/>
    </location>
</feature>
<evidence type="ECO:0000259" key="1">
    <source>
        <dbReference type="PROSITE" id="PS50112"/>
    </source>
</evidence>
<evidence type="ECO:0000313" key="6">
    <source>
        <dbReference type="Proteomes" id="UP000647172"/>
    </source>
</evidence>
<comment type="caution">
    <text evidence="5">The sequence shown here is derived from an EMBL/GenBank/DDBJ whole genome shotgun (WGS) entry which is preliminary data.</text>
</comment>
<dbReference type="SUPFAM" id="SSF55073">
    <property type="entry name" value="Nucleotide cyclase"/>
    <property type="match status" value="1"/>
</dbReference>
<dbReference type="InterPro" id="IPR001610">
    <property type="entry name" value="PAC"/>
</dbReference>
<dbReference type="PROSITE" id="PS50887">
    <property type="entry name" value="GGDEF"/>
    <property type="match status" value="1"/>
</dbReference>
<evidence type="ECO:0000313" key="5">
    <source>
        <dbReference type="EMBL" id="GIE51750.1"/>
    </source>
</evidence>
<dbReference type="InterPro" id="IPR035965">
    <property type="entry name" value="PAS-like_dom_sf"/>
</dbReference>
<dbReference type="Gene3D" id="3.30.450.20">
    <property type="entry name" value="PAS domain"/>
    <property type="match status" value="1"/>
</dbReference>
<organism evidence="5 6">
    <name type="scientific">Actinoplanes nipponensis</name>
    <dbReference type="NCBI Taxonomy" id="135950"/>
    <lineage>
        <taxon>Bacteria</taxon>
        <taxon>Bacillati</taxon>
        <taxon>Actinomycetota</taxon>
        <taxon>Actinomycetes</taxon>
        <taxon>Micromonosporales</taxon>
        <taxon>Micromonosporaceae</taxon>
        <taxon>Actinoplanes</taxon>
    </lineage>
</organism>
<dbReference type="InterPro" id="IPR043128">
    <property type="entry name" value="Rev_trsase/Diguanyl_cyclase"/>
</dbReference>
<dbReference type="InterPro" id="IPR052155">
    <property type="entry name" value="Biofilm_reg_signaling"/>
</dbReference>
<reference evidence="5" key="1">
    <citation type="submission" date="2021-01" db="EMBL/GenBank/DDBJ databases">
        <title>Whole genome shotgun sequence of Actinoplanes nipponensis NBRC 14063.</title>
        <authorList>
            <person name="Komaki H."/>
            <person name="Tamura T."/>
        </authorList>
    </citation>
    <scope>NUCLEOTIDE SEQUENCE</scope>
    <source>
        <strain evidence="5">NBRC 14063</strain>
    </source>
</reference>
<evidence type="ECO:0000259" key="4">
    <source>
        <dbReference type="PROSITE" id="PS50887"/>
    </source>
</evidence>
<dbReference type="SUPFAM" id="SSF141868">
    <property type="entry name" value="EAL domain-like"/>
    <property type="match status" value="1"/>
</dbReference>
<feature type="domain" description="PAS" evidence="1">
    <location>
        <begin position="146"/>
        <end position="216"/>
    </location>
</feature>
<dbReference type="PANTHER" id="PTHR44757">
    <property type="entry name" value="DIGUANYLATE CYCLASE DGCP"/>
    <property type="match status" value="1"/>
</dbReference>
<dbReference type="Proteomes" id="UP000647172">
    <property type="component" value="Unassembled WGS sequence"/>
</dbReference>
<dbReference type="SMART" id="SM00091">
    <property type="entry name" value="PAS"/>
    <property type="match status" value="1"/>
</dbReference>
<name>A0A919JM47_9ACTN</name>
<dbReference type="CDD" id="cd01949">
    <property type="entry name" value="GGDEF"/>
    <property type="match status" value="1"/>
</dbReference>
<dbReference type="InterPro" id="IPR000014">
    <property type="entry name" value="PAS"/>
</dbReference>
<dbReference type="InterPro" id="IPR001633">
    <property type="entry name" value="EAL_dom"/>
</dbReference>
<dbReference type="NCBIfam" id="TIGR00254">
    <property type="entry name" value="GGDEF"/>
    <property type="match status" value="1"/>
</dbReference>
<dbReference type="InterPro" id="IPR000700">
    <property type="entry name" value="PAS-assoc_C"/>
</dbReference>
<protein>
    <submittedName>
        <fullName evidence="5">GGDEF domain-containing protein</fullName>
    </submittedName>
</protein>
<evidence type="ECO:0000259" key="2">
    <source>
        <dbReference type="PROSITE" id="PS50113"/>
    </source>
</evidence>
<dbReference type="RefSeq" id="WP_203772563.1">
    <property type="nucleotide sequence ID" value="NZ_BAAAYJ010000097.1"/>
</dbReference>
<dbReference type="CDD" id="cd00130">
    <property type="entry name" value="PAS"/>
    <property type="match status" value="1"/>
</dbReference>
<dbReference type="Gene3D" id="3.30.70.270">
    <property type="match status" value="1"/>
</dbReference>
<dbReference type="NCBIfam" id="TIGR00229">
    <property type="entry name" value="sensory_box"/>
    <property type="match status" value="1"/>
</dbReference>
<gene>
    <name evidence="5" type="ORF">Ani05nite_52840</name>
</gene>
<dbReference type="PROSITE" id="PS50112">
    <property type="entry name" value="PAS"/>
    <property type="match status" value="1"/>
</dbReference>
<dbReference type="Pfam" id="PF13426">
    <property type="entry name" value="PAS_9"/>
    <property type="match status" value="1"/>
</dbReference>
<dbReference type="PANTHER" id="PTHR44757:SF2">
    <property type="entry name" value="BIOFILM ARCHITECTURE MAINTENANCE PROTEIN MBAA"/>
    <property type="match status" value="1"/>
</dbReference>
<sequence>MGLHDGRAPAGLSGFAAHWRRLVAHEGFVPMDTDDLDALLRRLTDRLAAAAHAEPFDPRAAGEVGSALVEAHLTEPAVLAATITLIGTDLPAAAGAAAGRRVVEIQAAVAAGYAAAIRAATMTEQELLGKAVLSAHASAERALRSSEARLRALFDGAAIGIGISTMDGRIVQVNQAFADLLGYTREEMCDLLVPQLSHPDDPPEMWKLYEALIGGEYDHVRMEKAYYRKDHAVVWTDLTVSLIRDEAGRPEFTIAMVQDITDRRRLKHRLEHQATHDPLTGLPNRTMVGDQLDRIFATTDPDARVGLCYLDLDGFKRVNDTLGHQIGDELLVAVAQRLRECAADFRQLAGRMSGDEFVLLIERSSGPEQLTALAEKTLAALAEPYQLGQHRMRVSASIGVVESNVHETSAAELMKAADLTLYVAKSEGRSRFVMYDAARNARQAARYALAAALPDALDRREFSLVYQPLVTLADQRLTGVEALLRWQHPVLGELAPDAFITLAEETGIIVPLGRWVLEEACAQAADWARQFPELQLSVSVNITVSQAHEPALPDEVEGILARTGLDPSLLVLELTESAIMDANGPLQALASLADRGIRIAIDDFGTGYSNFAYLRRLPVHTLKLAGPFVDGLRDPAGGDSVDERIVETIIRLAHAIGISVTAEAVETRLQAERLRALGCDTGQGWLFARPLPPAEMTELLRRSAPAAG</sequence>
<dbReference type="InterPro" id="IPR029787">
    <property type="entry name" value="Nucleotide_cyclase"/>
</dbReference>
<dbReference type="Pfam" id="PF00990">
    <property type="entry name" value="GGDEF"/>
    <property type="match status" value="1"/>
</dbReference>
<dbReference type="SMART" id="SM00267">
    <property type="entry name" value="GGDEF"/>
    <property type="match status" value="1"/>
</dbReference>
<dbReference type="SMART" id="SM00086">
    <property type="entry name" value="PAC"/>
    <property type="match status" value="1"/>
</dbReference>
<proteinExistence type="predicted"/>
<dbReference type="PROSITE" id="PS50113">
    <property type="entry name" value="PAC"/>
    <property type="match status" value="1"/>
</dbReference>
<keyword evidence="6" id="KW-1185">Reference proteome</keyword>
<dbReference type="InterPro" id="IPR035919">
    <property type="entry name" value="EAL_sf"/>
</dbReference>
<accession>A0A919JM47</accession>
<dbReference type="Pfam" id="PF00563">
    <property type="entry name" value="EAL"/>
    <property type="match status" value="1"/>
</dbReference>
<dbReference type="Gene3D" id="3.20.20.450">
    <property type="entry name" value="EAL domain"/>
    <property type="match status" value="1"/>
</dbReference>
<dbReference type="CDD" id="cd01948">
    <property type="entry name" value="EAL"/>
    <property type="match status" value="1"/>
</dbReference>
<dbReference type="EMBL" id="BOMQ01000061">
    <property type="protein sequence ID" value="GIE51750.1"/>
    <property type="molecule type" value="Genomic_DNA"/>
</dbReference>
<dbReference type="SMART" id="SM00052">
    <property type="entry name" value="EAL"/>
    <property type="match status" value="1"/>
</dbReference>
<dbReference type="PROSITE" id="PS50883">
    <property type="entry name" value="EAL"/>
    <property type="match status" value="1"/>
</dbReference>
<feature type="domain" description="PAC" evidence="2">
    <location>
        <begin position="220"/>
        <end position="272"/>
    </location>
</feature>
<dbReference type="SUPFAM" id="SSF55785">
    <property type="entry name" value="PYP-like sensor domain (PAS domain)"/>
    <property type="match status" value="1"/>
</dbReference>